<feature type="compositionally biased region" description="Basic and acidic residues" evidence="1">
    <location>
        <begin position="19"/>
        <end position="38"/>
    </location>
</feature>
<dbReference type="EMBL" id="JAZAVK010000130">
    <property type="protein sequence ID" value="KAK7420729.1"/>
    <property type="molecule type" value="Genomic_DNA"/>
</dbReference>
<gene>
    <name evidence="2" type="ORF">QQZ08_010264</name>
</gene>
<accession>A0ABR1HHV4</accession>
<protein>
    <submittedName>
        <fullName evidence="2">Uncharacterized protein</fullName>
    </submittedName>
</protein>
<evidence type="ECO:0000256" key="1">
    <source>
        <dbReference type="SAM" id="MobiDB-lite"/>
    </source>
</evidence>
<evidence type="ECO:0000313" key="2">
    <source>
        <dbReference type="EMBL" id="KAK7420729.1"/>
    </source>
</evidence>
<keyword evidence="3" id="KW-1185">Reference proteome</keyword>
<feature type="region of interest" description="Disordered" evidence="1">
    <location>
        <begin position="70"/>
        <end position="92"/>
    </location>
</feature>
<comment type="caution">
    <text evidence="2">The sequence shown here is derived from an EMBL/GenBank/DDBJ whole genome shotgun (WGS) entry which is preliminary data.</text>
</comment>
<evidence type="ECO:0000313" key="3">
    <source>
        <dbReference type="Proteomes" id="UP001498421"/>
    </source>
</evidence>
<reference evidence="2 3" key="1">
    <citation type="journal article" date="2025" name="Microbiol. Resour. Announc.">
        <title>Draft genome sequences for Neonectria magnoliae and Neonectria punicea, canker pathogens of Liriodendron tulipifera and Acer saccharum in West Virginia.</title>
        <authorList>
            <person name="Petronek H.M."/>
            <person name="Kasson M.T."/>
            <person name="Metheny A.M."/>
            <person name="Stauder C.M."/>
            <person name="Lovett B."/>
            <person name="Lynch S.C."/>
            <person name="Garnas J.R."/>
            <person name="Kasson L.R."/>
            <person name="Stajich J.E."/>
        </authorList>
    </citation>
    <scope>NUCLEOTIDE SEQUENCE [LARGE SCALE GENOMIC DNA]</scope>
    <source>
        <strain evidence="2 3">NRRL 64651</strain>
    </source>
</reference>
<dbReference type="Proteomes" id="UP001498421">
    <property type="component" value="Unassembled WGS sequence"/>
</dbReference>
<organism evidence="2 3">
    <name type="scientific">Neonectria magnoliae</name>
    <dbReference type="NCBI Taxonomy" id="2732573"/>
    <lineage>
        <taxon>Eukaryota</taxon>
        <taxon>Fungi</taxon>
        <taxon>Dikarya</taxon>
        <taxon>Ascomycota</taxon>
        <taxon>Pezizomycotina</taxon>
        <taxon>Sordariomycetes</taxon>
        <taxon>Hypocreomycetidae</taxon>
        <taxon>Hypocreales</taxon>
        <taxon>Nectriaceae</taxon>
        <taxon>Neonectria</taxon>
    </lineage>
</organism>
<feature type="region of interest" description="Disordered" evidence="1">
    <location>
        <begin position="154"/>
        <end position="233"/>
    </location>
</feature>
<proteinExistence type="predicted"/>
<sequence>MPRAETVRVPLEEIRRTVEDLDGKHARDRSRRDPKDAQALRGRPQQTVSIPLAEIRHTICDLDRRHAEERIQGGAQDRPQAASRSQPRDGMAVLPPEAVARTLSDLDHQYTEGITRSRRASRLQEVLGSETRDGKLRVPLEEIVRISDDLVRQRAEDRQARQSRRASQPHQAQQDGPVRRNLHGAGATEIVQPPSTPKSNLSPQTPPSRKRRSAQQEGLLTPPPSGQGRRRKRPRLLHEAAHLQQQSLDAILQHRESCYRAKKDASVERSWCKEVPFALQVETTKSFYKAFTDERTLPISHCIFCYRKSPLARITII</sequence>
<name>A0ABR1HHV4_9HYPO</name>
<feature type="compositionally biased region" description="Low complexity" evidence="1">
    <location>
        <begin position="165"/>
        <end position="174"/>
    </location>
</feature>
<feature type="region of interest" description="Disordered" evidence="1">
    <location>
        <begin position="19"/>
        <end position="48"/>
    </location>
</feature>